<dbReference type="CDD" id="cd04301">
    <property type="entry name" value="NAT_SF"/>
    <property type="match status" value="1"/>
</dbReference>
<organism evidence="2 3">
    <name type="scientific">Chryseobacterium defluvii</name>
    <dbReference type="NCBI Taxonomy" id="160396"/>
    <lineage>
        <taxon>Bacteria</taxon>
        <taxon>Pseudomonadati</taxon>
        <taxon>Bacteroidota</taxon>
        <taxon>Flavobacteriia</taxon>
        <taxon>Flavobacteriales</taxon>
        <taxon>Weeksellaceae</taxon>
        <taxon>Chryseobacterium group</taxon>
        <taxon>Chryseobacterium</taxon>
    </lineage>
</organism>
<dbReference type="Gene3D" id="3.40.630.30">
    <property type="match status" value="1"/>
</dbReference>
<evidence type="ECO:0000313" key="3">
    <source>
        <dbReference type="Proteomes" id="UP000272428"/>
    </source>
</evidence>
<dbReference type="SUPFAM" id="SSF55729">
    <property type="entry name" value="Acyl-CoA N-acyltransferases (Nat)"/>
    <property type="match status" value="1"/>
</dbReference>
<keyword evidence="2" id="KW-0808">Transferase</keyword>
<dbReference type="GO" id="GO:0016747">
    <property type="term" value="F:acyltransferase activity, transferring groups other than amino-acyl groups"/>
    <property type="evidence" value="ECO:0007669"/>
    <property type="project" value="InterPro"/>
</dbReference>
<dbReference type="RefSeq" id="WP_121460883.1">
    <property type="nucleotide sequence ID" value="NZ_RBXB01000001.1"/>
</dbReference>
<proteinExistence type="predicted"/>
<comment type="caution">
    <text evidence="2">The sequence shown here is derived from an EMBL/GenBank/DDBJ whole genome shotgun (WGS) entry which is preliminary data.</text>
</comment>
<sequence>MKKEVSIDVVEKWLKGWSLSRDLPLPLRYKSGFMVNVGEEKQKTRYVFPELNDDFFRSAETIDDPWVFLKVCASYNEFKARIPEKWIHQPQGYMMSCFAPMNIADVELSSEYKLDFSENNSTVIIRILTENGKLASIGRVVLIDDLAVYDRILTENNHRRKGLATILMKELEKIAISKGVFNNFLVATQQGRLLYESLGWELYCLYSSIVIPGKNSNK</sequence>
<gene>
    <name evidence="2" type="ORF">BCF58_1249</name>
</gene>
<dbReference type="AlphaFoldDB" id="A0A495SPL6"/>
<dbReference type="InterPro" id="IPR016181">
    <property type="entry name" value="Acyl_CoA_acyltransferase"/>
</dbReference>
<accession>A0A495SPL6</accession>
<keyword evidence="3" id="KW-1185">Reference proteome</keyword>
<reference evidence="2 3" key="1">
    <citation type="submission" date="2018-10" db="EMBL/GenBank/DDBJ databases">
        <title>Genomic Encyclopedia of Archaeal and Bacterial Type Strains, Phase II (KMG-II): from individual species to whole genera.</title>
        <authorList>
            <person name="Goeker M."/>
        </authorList>
    </citation>
    <scope>NUCLEOTIDE SEQUENCE [LARGE SCALE GENOMIC DNA]</scope>
    <source>
        <strain evidence="2 3">DSM 14219</strain>
    </source>
</reference>
<evidence type="ECO:0000313" key="2">
    <source>
        <dbReference type="EMBL" id="RKT02016.1"/>
    </source>
</evidence>
<evidence type="ECO:0000259" key="1">
    <source>
        <dbReference type="PROSITE" id="PS51186"/>
    </source>
</evidence>
<dbReference type="PROSITE" id="PS51186">
    <property type="entry name" value="GNAT"/>
    <property type="match status" value="1"/>
</dbReference>
<dbReference type="Pfam" id="PF00583">
    <property type="entry name" value="Acetyltransf_1"/>
    <property type="match status" value="1"/>
</dbReference>
<dbReference type="OrthoDB" id="4966223at2"/>
<protein>
    <submittedName>
        <fullName evidence="2">Acetyltransferase (GNAT) family protein</fullName>
    </submittedName>
</protein>
<dbReference type="InterPro" id="IPR000182">
    <property type="entry name" value="GNAT_dom"/>
</dbReference>
<dbReference type="Proteomes" id="UP000272428">
    <property type="component" value="Unassembled WGS sequence"/>
</dbReference>
<dbReference type="EMBL" id="RBXB01000001">
    <property type="protein sequence ID" value="RKT02016.1"/>
    <property type="molecule type" value="Genomic_DNA"/>
</dbReference>
<feature type="domain" description="N-acetyltransferase" evidence="1">
    <location>
        <begin position="76"/>
        <end position="217"/>
    </location>
</feature>
<name>A0A495SPL6_9FLAO</name>